<sequence length="421" mass="49492">MYTKQKLNENEISILAKGLKFVPSPNIKNAKANLLIDFQELARKMRCKYQFDDGSNKFIPHPFQQKTGYNPSLANNAIEDYIFATKIEIGKLNTKKIKSNMSIKEKIALSTLRNNKNIIIKKADKNSSTVILDKDKYDKLAMDHLNDPIHYEQVDKSDFEELIKILNEKINNLYRKSYIDDTTLKYLSIPKNTRLGRLYFLPKIHKVNDQDRNQLKVNKEWLDNINITEYHNKKADKNSSTVILDNDKYNKLAMDHLNDPIHYEQVDKSDFEELIKILNEKINNLYQKSYIDDTTLKYLSIPKNTRLGRLYFLPKIHKVNDQDRNQLKVNKEWLDNINITGRPIVSLCNSPLEKVGTFLDYFINPVVKQQRTYTKDTTDFINKLEKIKLPQEIIMCSFDISSMYTNMRHEEIIEAVDRAWP</sequence>
<dbReference type="EMBL" id="CAJPWZ010001015">
    <property type="protein sequence ID" value="CAG2205176.1"/>
    <property type="molecule type" value="Genomic_DNA"/>
</dbReference>
<evidence type="ECO:0000313" key="2">
    <source>
        <dbReference type="Proteomes" id="UP000683360"/>
    </source>
</evidence>
<evidence type="ECO:0000313" key="1">
    <source>
        <dbReference type="EMBL" id="CAG2205176.1"/>
    </source>
</evidence>
<evidence type="ECO:0008006" key="3">
    <source>
        <dbReference type="Google" id="ProtNLM"/>
    </source>
</evidence>
<accession>A0A8S3RFE9</accession>
<dbReference type="PANTHER" id="PTHR21301:SF10">
    <property type="entry name" value="REVERSE TRANSCRIPTASE DOMAIN-CONTAINING PROTEIN"/>
    <property type="match status" value="1"/>
</dbReference>
<organism evidence="1 2">
    <name type="scientific">Mytilus edulis</name>
    <name type="common">Blue mussel</name>
    <dbReference type="NCBI Taxonomy" id="6550"/>
    <lineage>
        <taxon>Eukaryota</taxon>
        <taxon>Metazoa</taxon>
        <taxon>Spiralia</taxon>
        <taxon>Lophotrochozoa</taxon>
        <taxon>Mollusca</taxon>
        <taxon>Bivalvia</taxon>
        <taxon>Autobranchia</taxon>
        <taxon>Pteriomorphia</taxon>
        <taxon>Mytilida</taxon>
        <taxon>Mytiloidea</taxon>
        <taxon>Mytilidae</taxon>
        <taxon>Mytilinae</taxon>
        <taxon>Mytilus</taxon>
    </lineage>
</organism>
<dbReference type="AlphaFoldDB" id="A0A8S3RFE9"/>
<dbReference type="OrthoDB" id="10047121at2759"/>
<reference evidence="1" key="1">
    <citation type="submission" date="2021-03" db="EMBL/GenBank/DDBJ databases">
        <authorList>
            <person name="Bekaert M."/>
        </authorList>
    </citation>
    <scope>NUCLEOTIDE SEQUENCE</scope>
</reference>
<gene>
    <name evidence="1" type="ORF">MEDL_19589</name>
</gene>
<comment type="caution">
    <text evidence="1">The sequence shown here is derived from an EMBL/GenBank/DDBJ whole genome shotgun (WGS) entry which is preliminary data.</text>
</comment>
<dbReference type="Proteomes" id="UP000683360">
    <property type="component" value="Unassembled WGS sequence"/>
</dbReference>
<name>A0A8S3RFE9_MYTED</name>
<protein>
    <recommendedName>
        <fullName evidence="3">Reverse transcriptase domain-containing protein</fullName>
    </recommendedName>
</protein>
<keyword evidence="2" id="KW-1185">Reference proteome</keyword>
<proteinExistence type="predicted"/>
<dbReference type="PANTHER" id="PTHR21301">
    <property type="entry name" value="REVERSE TRANSCRIPTASE"/>
    <property type="match status" value="1"/>
</dbReference>